<dbReference type="OrthoDB" id="2431201at2759"/>
<proteinExistence type="predicted"/>
<organism evidence="2 3">
    <name type="scientific">Funneliformis caledonium</name>
    <dbReference type="NCBI Taxonomy" id="1117310"/>
    <lineage>
        <taxon>Eukaryota</taxon>
        <taxon>Fungi</taxon>
        <taxon>Fungi incertae sedis</taxon>
        <taxon>Mucoromycota</taxon>
        <taxon>Glomeromycotina</taxon>
        <taxon>Glomeromycetes</taxon>
        <taxon>Glomerales</taxon>
        <taxon>Glomeraceae</taxon>
        <taxon>Funneliformis</taxon>
    </lineage>
</organism>
<dbReference type="SUPFAM" id="SSF53335">
    <property type="entry name" value="S-adenosyl-L-methionine-dependent methyltransferases"/>
    <property type="match status" value="1"/>
</dbReference>
<accession>A0A9N9GFD7</accession>
<evidence type="ECO:0000313" key="2">
    <source>
        <dbReference type="EMBL" id="CAG8598158.1"/>
    </source>
</evidence>
<dbReference type="GO" id="GO:0032259">
    <property type="term" value="P:methylation"/>
    <property type="evidence" value="ECO:0007669"/>
    <property type="project" value="InterPro"/>
</dbReference>
<gene>
    <name evidence="2" type="ORF">FCALED_LOCUS8450</name>
</gene>
<dbReference type="PROSITE" id="PS00092">
    <property type="entry name" value="N6_MTASE"/>
    <property type="match status" value="1"/>
</dbReference>
<dbReference type="Gene3D" id="3.40.50.150">
    <property type="entry name" value="Vaccinia Virus protein VP39"/>
    <property type="match status" value="1"/>
</dbReference>
<evidence type="ECO:0000259" key="1">
    <source>
        <dbReference type="Pfam" id="PF07669"/>
    </source>
</evidence>
<dbReference type="GO" id="GO:0006304">
    <property type="term" value="P:DNA modification"/>
    <property type="evidence" value="ECO:0007669"/>
    <property type="project" value="InterPro"/>
</dbReference>
<dbReference type="GO" id="GO:0003676">
    <property type="term" value="F:nucleic acid binding"/>
    <property type="evidence" value="ECO:0007669"/>
    <property type="project" value="InterPro"/>
</dbReference>
<keyword evidence="3" id="KW-1185">Reference proteome</keyword>
<sequence length="455" mass="52457">MPETSLINITEKIRLGCFYTTQNIFSYPQFQGWFTDALKASNNLVLEPFAGSNNLIKMLQEEGYNFEFAAYDINPSSLEVKIRDTIQDFPQGYKLIITNPPYLAKNSARRKKIDFPTTKHDDLYKLCLEIMLKNCDYVGAIIPASFINADLFLERLHSYTLLSSQMFTDTENPVCLVLFCPAGSNKLLSPQKSSSIYLYENDKYVGELYSLKKQVEQVLTNQTSQPIAISFNNKRGNLGLRAIDGTRFPTIAFIEASQVPENRIKVSSRHLTRIHTPKKINLSLLNEKLKELREITNDFFLTPFRGLRKDDWEKAIKEQIKENLLDCEKNLDSKEYRTKIKDSFPFVSDFQQLSSGGKNACYLDRGNKKGEVFHFYAFHKYIEESGGAQDNQFNEIKKCIEVGRNGSQETSRRVIFVCDGAYFTDEKIRGLKNLKVSWNFIVLKSNELEKYLKKF</sequence>
<dbReference type="AlphaFoldDB" id="A0A9N9GFD7"/>
<dbReference type="InterPro" id="IPR011639">
    <property type="entry name" value="MethylTrfase_TaqI-like_dom"/>
</dbReference>
<dbReference type="Proteomes" id="UP000789570">
    <property type="component" value="Unassembled WGS sequence"/>
</dbReference>
<dbReference type="EMBL" id="CAJVPQ010002466">
    <property type="protein sequence ID" value="CAG8598158.1"/>
    <property type="molecule type" value="Genomic_DNA"/>
</dbReference>
<evidence type="ECO:0000313" key="3">
    <source>
        <dbReference type="Proteomes" id="UP000789570"/>
    </source>
</evidence>
<dbReference type="GO" id="GO:0008168">
    <property type="term" value="F:methyltransferase activity"/>
    <property type="evidence" value="ECO:0007669"/>
    <property type="project" value="InterPro"/>
</dbReference>
<dbReference type="InterPro" id="IPR002052">
    <property type="entry name" value="DNA_methylase_N6_adenine_CS"/>
</dbReference>
<dbReference type="InterPro" id="IPR029063">
    <property type="entry name" value="SAM-dependent_MTases_sf"/>
</dbReference>
<name>A0A9N9GFD7_9GLOM</name>
<protein>
    <submittedName>
        <fullName evidence="2">17011_t:CDS:1</fullName>
    </submittedName>
</protein>
<reference evidence="2" key="1">
    <citation type="submission" date="2021-06" db="EMBL/GenBank/DDBJ databases">
        <authorList>
            <person name="Kallberg Y."/>
            <person name="Tangrot J."/>
            <person name="Rosling A."/>
        </authorList>
    </citation>
    <scope>NUCLEOTIDE SEQUENCE</scope>
    <source>
        <strain evidence="2">UK204</strain>
    </source>
</reference>
<comment type="caution">
    <text evidence="2">The sequence shown here is derived from an EMBL/GenBank/DDBJ whole genome shotgun (WGS) entry which is preliminary data.</text>
</comment>
<dbReference type="Pfam" id="PF07669">
    <property type="entry name" value="Eco57I"/>
    <property type="match status" value="1"/>
</dbReference>
<feature type="domain" description="Type II methyltransferase M.TaqI-like" evidence="1">
    <location>
        <begin position="81"/>
        <end position="150"/>
    </location>
</feature>